<gene>
    <name evidence="3" type="ORF">BOX37_23415</name>
</gene>
<evidence type="ECO:0000259" key="1">
    <source>
        <dbReference type="Pfam" id="PF06742"/>
    </source>
</evidence>
<dbReference type="Gene3D" id="2.60.40.1610">
    <property type="entry name" value="Domain of unknown function DUF1254"/>
    <property type="match status" value="1"/>
</dbReference>
<dbReference type="Gene3D" id="2.60.120.600">
    <property type="entry name" value="Domain of unknown function DUF1214, C-terminal domain"/>
    <property type="match status" value="1"/>
</dbReference>
<protein>
    <recommendedName>
        <fullName evidence="5">ATP synthase subunit alpha</fullName>
    </recommendedName>
</protein>
<dbReference type="Proteomes" id="UP000183810">
    <property type="component" value="Chromosome"/>
</dbReference>
<proteinExistence type="predicted"/>
<dbReference type="Pfam" id="PF06742">
    <property type="entry name" value="DUF1214"/>
    <property type="match status" value="1"/>
</dbReference>
<reference evidence="3" key="1">
    <citation type="submission" date="2016-11" db="EMBL/GenBank/DDBJ databases">
        <authorList>
            <person name="Jaros S."/>
            <person name="Januszkiewicz K."/>
            <person name="Wedrychowicz H."/>
        </authorList>
    </citation>
    <scope>NUCLEOTIDE SEQUENCE [LARGE SCALE GENOMIC DNA]</scope>
    <source>
        <strain evidence="3">Y48</strain>
    </source>
</reference>
<dbReference type="RefSeq" id="WP_071931822.1">
    <property type="nucleotide sequence ID" value="NZ_CP018082.1"/>
</dbReference>
<dbReference type="AlphaFoldDB" id="A0A1J0W345"/>
<evidence type="ECO:0000259" key="2">
    <source>
        <dbReference type="Pfam" id="PF06863"/>
    </source>
</evidence>
<feature type="domain" description="DUF1214" evidence="1">
    <location>
        <begin position="313"/>
        <end position="419"/>
    </location>
</feature>
<sequence length="436" mass="47384">MSVLSSDLRTVSYEAYVYLYSLVTMDVTRRQQTNSPAGATPGFGPPNQFHHLRELPDVGFRAVVRPNFDTLYSSAWLDLAAGPVQIHLPDSHDRYYMMPMLDAWTDAFATPGKRTTGTEAQDYVVVGPSCRGQLPAGIPVIQAPTPIVWVIGRTQVNGPDDYAAVNEFQAGLRITELGDRPPFVPDPGLVSQIEPLREVNEMPATEFFSHAATVLKTIPAHSTDFSILARISLLGIVVGQDFDAKRFSAADLAEIDAGVGAARADLLAARTTMIPPIDGWMSILHNIGVYGNDYFRRSAITLVGLGANPAEDAIYPLLVRDAAGNPLVGDDDYVLHFDAGKLPPVAAFWSVTMYDLEGFQIANELDRYALGDRDPLNYNADGSLDIYISHQNPGPDREPNWLPAPTGPMGITLRLYAPAAEALDGTWTPPPVHKAS</sequence>
<dbReference type="InterPro" id="IPR037050">
    <property type="entry name" value="DUF1254_sf"/>
</dbReference>
<dbReference type="Pfam" id="PF06863">
    <property type="entry name" value="DUF1254"/>
    <property type="match status" value="1"/>
</dbReference>
<evidence type="ECO:0008006" key="5">
    <source>
        <dbReference type="Google" id="ProtNLM"/>
    </source>
</evidence>
<dbReference type="InterPro" id="IPR010621">
    <property type="entry name" value="DUF1214"/>
</dbReference>
<dbReference type="EMBL" id="CP018082">
    <property type="protein sequence ID" value="APE38657.1"/>
    <property type="molecule type" value="Genomic_DNA"/>
</dbReference>
<accession>A0A1J0W345</accession>
<dbReference type="PANTHER" id="PTHR36509">
    <property type="entry name" value="BLL3101 PROTEIN"/>
    <property type="match status" value="1"/>
</dbReference>
<dbReference type="InterPro" id="IPR037049">
    <property type="entry name" value="DUF1214_C_sf"/>
</dbReference>
<dbReference type="PANTHER" id="PTHR36509:SF2">
    <property type="entry name" value="BLL3101 PROTEIN"/>
    <property type="match status" value="1"/>
</dbReference>
<keyword evidence="4" id="KW-1185">Reference proteome</keyword>
<dbReference type="OrthoDB" id="40820at2"/>
<organism evidence="3 4">
    <name type="scientific">Nocardia mangyaensis</name>
    <dbReference type="NCBI Taxonomy" id="2213200"/>
    <lineage>
        <taxon>Bacteria</taxon>
        <taxon>Bacillati</taxon>
        <taxon>Actinomycetota</taxon>
        <taxon>Actinomycetes</taxon>
        <taxon>Mycobacteriales</taxon>
        <taxon>Nocardiaceae</taxon>
        <taxon>Nocardia</taxon>
    </lineage>
</organism>
<evidence type="ECO:0000313" key="3">
    <source>
        <dbReference type="EMBL" id="APE38657.1"/>
    </source>
</evidence>
<evidence type="ECO:0000313" key="4">
    <source>
        <dbReference type="Proteomes" id="UP000183810"/>
    </source>
</evidence>
<name>A0A1J0W345_9NOCA</name>
<dbReference type="InterPro" id="IPR010679">
    <property type="entry name" value="DUF1254"/>
</dbReference>
<dbReference type="SUPFAM" id="SSF160935">
    <property type="entry name" value="VPA0735-like"/>
    <property type="match status" value="1"/>
</dbReference>
<dbReference type="KEGG" id="nsl:BOX37_23415"/>
<feature type="domain" description="DUF1254" evidence="2">
    <location>
        <begin position="46"/>
        <end position="175"/>
    </location>
</feature>